<name>A0A3Q8XQ26_9HYPH</name>
<dbReference type="KEGG" id="abaw:D5400_16280"/>
<gene>
    <name evidence="3" type="ORF">D5400_16280</name>
</gene>
<keyword evidence="2" id="KW-0812">Transmembrane</keyword>
<protein>
    <submittedName>
        <fullName evidence="3">Exopolysaccharide production repressor protein exox</fullName>
    </submittedName>
</protein>
<dbReference type="Proteomes" id="UP000268192">
    <property type="component" value="Chromosome"/>
</dbReference>
<feature type="compositionally biased region" description="Polar residues" evidence="1">
    <location>
        <begin position="75"/>
        <end position="90"/>
    </location>
</feature>
<proteinExistence type="predicted"/>
<dbReference type="EMBL" id="CP032509">
    <property type="protein sequence ID" value="AZN72620.1"/>
    <property type="molecule type" value="Genomic_DNA"/>
</dbReference>
<feature type="transmembrane region" description="Helical" evidence="2">
    <location>
        <begin position="28"/>
        <end position="55"/>
    </location>
</feature>
<evidence type="ECO:0000313" key="4">
    <source>
        <dbReference type="Proteomes" id="UP000268192"/>
    </source>
</evidence>
<reference evidence="3 4" key="1">
    <citation type="submission" date="2018-09" db="EMBL/GenBank/DDBJ databases">
        <title>Marinorhizobium profundi gen. nov., sp. nov., isolated from a deep-sea sediment sample from the New Britain Trench and proposal of Marinorhizobiaceae fam. nov. in the order Rhizobiales of the class Alphaproteobacteria.</title>
        <authorList>
            <person name="Cao J."/>
        </authorList>
    </citation>
    <scope>NUCLEOTIDE SEQUENCE [LARGE SCALE GENOMIC DNA]</scope>
    <source>
        <strain evidence="3 4">WS11</strain>
    </source>
</reference>
<dbReference type="InterPro" id="IPR024239">
    <property type="entry name" value="SyrA"/>
</dbReference>
<feature type="region of interest" description="Disordered" evidence="1">
    <location>
        <begin position="63"/>
        <end position="99"/>
    </location>
</feature>
<keyword evidence="4" id="KW-1185">Reference proteome</keyword>
<keyword evidence="2" id="KW-0472">Membrane</keyword>
<sequence length="99" mass="10888">MSFLLFFRGMIATLVVFAIATFALTQSAWTTFVSTAICAVTIQVGYFAAILFMVWRDSGKENEAAQRAEREGRTQHPSAADNTDSSSSRPIGTVTRPRH</sequence>
<dbReference type="AlphaFoldDB" id="A0A3Q8XQ26"/>
<accession>A0A3Q8XQ26</accession>
<dbReference type="RefSeq" id="WP_126010944.1">
    <property type="nucleotide sequence ID" value="NZ_CP032509.1"/>
</dbReference>
<organism evidence="3 4">
    <name type="scientific">Georhizobium profundi</name>
    <dbReference type="NCBI Taxonomy" id="2341112"/>
    <lineage>
        <taxon>Bacteria</taxon>
        <taxon>Pseudomonadati</taxon>
        <taxon>Pseudomonadota</taxon>
        <taxon>Alphaproteobacteria</taxon>
        <taxon>Hyphomicrobiales</taxon>
        <taxon>Rhizobiaceae</taxon>
        <taxon>Georhizobium</taxon>
    </lineage>
</organism>
<feature type="compositionally biased region" description="Basic and acidic residues" evidence="1">
    <location>
        <begin position="63"/>
        <end position="74"/>
    </location>
</feature>
<evidence type="ECO:0000313" key="3">
    <source>
        <dbReference type="EMBL" id="AZN72620.1"/>
    </source>
</evidence>
<dbReference type="Pfam" id="PF11089">
    <property type="entry name" value="SyrA"/>
    <property type="match status" value="1"/>
</dbReference>
<keyword evidence="2" id="KW-1133">Transmembrane helix</keyword>
<evidence type="ECO:0000256" key="1">
    <source>
        <dbReference type="SAM" id="MobiDB-lite"/>
    </source>
</evidence>
<evidence type="ECO:0000256" key="2">
    <source>
        <dbReference type="SAM" id="Phobius"/>
    </source>
</evidence>
<dbReference type="OrthoDB" id="9802759at2"/>